<proteinExistence type="predicted"/>
<organism evidence="1 2">
    <name type="scientific">Hymenobacter busanensis</name>
    <dbReference type="NCBI Taxonomy" id="2607656"/>
    <lineage>
        <taxon>Bacteria</taxon>
        <taxon>Pseudomonadati</taxon>
        <taxon>Bacteroidota</taxon>
        <taxon>Cytophagia</taxon>
        <taxon>Cytophagales</taxon>
        <taxon>Hymenobacteraceae</taxon>
        <taxon>Hymenobacter</taxon>
    </lineage>
</organism>
<dbReference type="Proteomes" id="UP000326380">
    <property type="component" value="Unassembled WGS sequence"/>
</dbReference>
<dbReference type="EMBL" id="VTWU01000003">
    <property type="protein sequence ID" value="KAA9333298.1"/>
    <property type="molecule type" value="Genomic_DNA"/>
</dbReference>
<reference evidence="1 2" key="1">
    <citation type="submission" date="2019-09" db="EMBL/GenBank/DDBJ databases">
        <title>Genome sequence of Hymenobacter sp. M3.</title>
        <authorList>
            <person name="Srinivasan S."/>
        </authorList>
    </citation>
    <scope>NUCLEOTIDE SEQUENCE [LARGE SCALE GENOMIC DNA]</scope>
    <source>
        <strain evidence="1 2">M3</strain>
    </source>
</reference>
<gene>
    <name evidence="1" type="ORF">F0P96_10005</name>
</gene>
<evidence type="ECO:0000313" key="2">
    <source>
        <dbReference type="Proteomes" id="UP000326380"/>
    </source>
</evidence>
<accession>A0A7L4ZWZ8</accession>
<dbReference type="InterPro" id="IPR027823">
    <property type="entry name" value="DUF4468"/>
</dbReference>
<protein>
    <submittedName>
        <fullName evidence="1">DUF4468 domain-containing protein</fullName>
    </submittedName>
</protein>
<dbReference type="AlphaFoldDB" id="A0A7L4ZWZ8"/>
<name>A0A7L4ZWZ8_9BACT</name>
<dbReference type="RefSeq" id="WP_151078719.1">
    <property type="nucleotide sequence ID" value="NZ_CP047647.1"/>
</dbReference>
<evidence type="ECO:0000313" key="1">
    <source>
        <dbReference type="EMBL" id="KAA9333298.1"/>
    </source>
</evidence>
<sequence>MKHFFFALMILAGLLARPAAAQEAATPVEYSERVTTENISQQVLQARVLDWAQSKFTFGPQTGLQSDPVAGTVRLNGTVLLKPLAANGKEQEVTAQFEFIFQSTDQGYTYSVGSFRVMPDKKTPTVLVPLDEYLTQLRADKAIERTKNDRRITAQANARANDVALSFRSYMNSMPSIEDGNVGIAASEQ</sequence>
<keyword evidence="2" id="KW-1185">Reference proteome</keyword>
<comment type="caution">
    <text evidence="1">The sequence shown here is derived from an EMBL/GenBank/DDBJ whole genome shotgun (WGS) entry which is preliminary data.</text>
</comment>
<dbReference type="Pfam" id="PF14730">
    <property type="entry name" value="DUF4468"/>
    <property type="match status" value="1"/>
</dbReference>